<dbReference type="EMBL" id="CATQJA010000004">
    <property type="protein sequence ID" value="CAJ0557337.1"/>
    <property type="molecule type" value="Genomic_DNA"/>
</dbReference>
<evidence type="ECO:0000313" key="1">
    <source>
        <dbReference type="EMBL" id="CAJ0557337.1"/>
    </source>
</evidence>
<comment type="caution">
    <text evidence="1">The sequence shown here is derived from an EMBL/GenBank/DDBJ whole genome shotgun (WGS) entry which is preliminary data.</text>
</comment>
<dbReference type="Proteomes" id="UP001177023">
    <property type="component" value="Unassembled WGS sequence"/>
</dbReference>
<organism evidence="1 2">
    <name type="scientific">Mesorhabditis spiculigera</name>
    <dbReference type="NCBI Taxonomy" id="96644"/>
    <lineage>
        <taxon>Eukaryota</taxon>
        <taxon>Metazoa</taxon>
        <taxon>Ecdysozoa</taxon>
        <taxon>Nematoda</taxon>
        <taxon>Chromadorea</taxon>
        <taxon>Rhabditida</taxon>
        <taxon>Rhabditina</taxon>
        <taxon>Rhabditomorpha</taxon>
        <taxon>Rhabditoidea</taxon>
        <taxon>Rhabditidae</taxon>
        <taxon>Mesorhabditinae</taxon>
        <taxon>Mesorhabditis</taxon>
    </lineage>
</organism>
<reference evidence="1" key="1">
    <citation type="submission" date="2023-06" db="EMBL/GenBank/DDBJ databases">
        <authorList>
            <person name="Delattre M."/>
        </authorList>
    </citation>
    <scope>NUCLEOTIDE SEQUENCE</scope>
    <source>
        <strain evidence="1">AF72</strain>
    </source>
</reference>
<accession>A0AA36C2M9</accession>
<dbReference type="AlphaFoldDB" id="A0AA36C2M9"/>
<evidence type="ECO:0000313" key="2">
    <source>
        <dbReference type="Proteomes" id="UP001177023"/>
    </source>
</evidence>
<protein>
    <submittedName>
        <fullName evidence="1">Uncharacterized protein</fullName>
    </submittedName>
</protein>
<keyword evidence="2" id="KW-1185">Reference proteome</keyword>
<name>A0AA36C2M9_9BILA</name>
<feature type="non-terminal residue" evidence="1">
    <location>
        <position position="1"/>
    </location>
</feature>
<proteinExistence type="predicted"/>
<sequence length="127" mass="13599">MSLVWLAFQDFLGQAEQLGAWSSVTRKSFGTTSGCALVKAVDRGLKSVCQRISLFWPTCFRNAVQITRLKSLVIGYDQAGECVQLHKVASGAVYSSARDSTDAGSLTGVRTIYEDTNTAPSAVSKSA</sequence>
<gene>
    <name evidence="1" type="ORF">MSPICULIGERA_LOCUS95</name>
</gene>